<name>A0ABV0Y5F0_9TELE</name>
<comment type="subcellular location">
    <subcellularLocation>
        <location evidence="1">Membrane</location>
        <topology evidence="1">Multi-pass membrane protein</topology>
    </subcellularLocation>
</comment>
<evidence type="ECO:0000256" key="12">
    <source>
        <dbReference type="SAM" id="SignalP"/>
    </source>
</evidence>
<reference evidence="14 15" key="1">
    <citation type="submission" date="2021-06" db="EMBL/GenBank/DDBJ databases">
        <authorList>
            <person name="Palmer J.M."/>
        </authorList>
    </citation>
    <scope>NUCLEOTIDE SEQUENCE [LARGE SCALE GENOMIC DNA]</scope>
    <source>
        <strain evidence="14 15">AS_MEX2019</strain>
        <tissue evidence="14">Muscle</tissue>
    </source>
</reference>
<dbReference type="InterPro" id="IPR019594">
    <property type="entry name" value="Glu/Gly-bd"/>
</dbReference>
<evidence type="ECO:0000256" key="6">
    <source>
        <dbReference type="ARBA" id="ARBA00023136"/>
    </source>
</evidence>
<evidence type="ECO:0000256" key="8">
    <source>
        <dbReference type="ARBA" id="ARBA00023180"/>
    </source>
</evidence>
<protein>
    <submittedName>
        <fullName evidence="14">Glutamate receptor ionotropic, NMDA 1</fullName>
    </submittedName>
</protein>
<evidence type="ECO:0000256" key="9">
    <source>
        <dbReference type="ARBA" id="ARBA00023286"/>
    </source>
</evidence>
<dbReference type="SMART" id="SM00918">
    <property type="entry name" value="Lig_chan-Glu_bd"/>
    <property type="match status" value="1"/>
</dbReference>
<evidence type="ECO:0000256" key="2">
    <source>
        <dbReference type="ARBA" id="ARBA00022448"/>
    </source>
</evidence>
<feature type="domain" description="Ionotropic glutamate receptor L-glutamate and glycine-binding" evidence="13">
    <location>
        <begin position="64"/>
        <end position="117"/>
    </location>
</feature>
<evidence type="ECO:0000313" key="15">
    <source>
        <dbReference type="Proteomes" id="UP001469553"/>
    </source>
</evidence>
<keyword evidence="5" id="KW-0406">Ion transport</keyword>
<proteinExistence type="predicted"/>
<keyword evidence="9" id="KW-1071">Ligand-gated ion channel</keyword>
<keyword evidence="10" id="KW-0407">Ion channel</keyword>
<keyword evidence="12" id="KW-0732">Signal</keyword>
<evidence type="ECO:0000256" key="11">
    <source>
        <dbReference type="SAM" id="MobiDB-lite"/>
    </source>
</evidence>
<feature type="compositionally biased region" description="Polar residues" evidence="11">
    <location>
        <begin position="129"/>
        <end position="148"/>
    </location>
</feature>
<dbReference type="EMBL" id="JAHRIP010021466">
    <property type="protein sequence ID" value="MEQ2288770.1"/>
    <property type="molecule type" value="Genomic_DNA"/>
</dbReference>
<gene>
    <name evidence="14" type="primary">GRIN1_3</name>
    <name evidence="14" type="ORF">AMECASPLE_026219</name>
</gene>
<evidence type="ECO:0000256" key="4">
    <source>
        <dbReference type="ARBA" id="ARBA00022989"/>
    </source>
</evidence>
<evidence type="ECO:0000256" key="7">
    <source>
        <dbReference type="ARBA" id="ARBA00023170"/>
    </source>
</evidence>
<feature type="region of interest" description="Disordered" evidence="11">
    <location>
        <begin position="116"/>
        <end position="148"/>
    </location>
</feature>
<keyword evidence="4" id="KW-1133">Transmembrane helix</keyword>
<feature type="compositionally biased region" description="Low complexity" evidence="11">
    <location>
        <begin position="116"/>
        <end position="128"/>
    </location>
</feature>
<organism evidence="14 15">
    <name type="scientific">Ameca splendens</name>
    <dbReference type="NCBI Taxonomy" id="208324"/>
    <lineage>
        <taxon>Eukaryota</taxon>
        <taxon>Metazoa</taxon>
        <taxon>Chordata</taxon>
        <taxon>Craniata</taxon>
        <taxon>Vertebrata</taxon>
        <taxon>Euteleostomi</taxon>
        <taxon>Actinopterygii</taxon>
        <taxon>Neopterygii</taxon>
        <taxon>Teleostei</taxon>
        <taxon>Neoteleostei</taxon>
        <taxon>Acanthomorphata</taxon>
        <taxon>Ovalentaria</taxon>
        <taxon>Atherinomorphae</taxon>
        <taxon>Cyprinodontiformes</taxon>
        <taxon>Goodeidae</taxon>
        <taxon>Ameca</taxon>
    </lineage>
</organism>
<feature type="chain" id="PRO_5045924208" evidence="12">
    <location>
        <begin position="17"/>
        <end position="148"/>
    </location>
</feature>
<dbReference type="Pfam" id="PF10613">
    <property type="entry name" value="Lig_chan-Glu_bd"/>
    <property type="match status" value="1"/>
</dbReference>
<dbReference type="SUPFAM" id="SSF53850">
    <property type="entry name" value="Periplasmic binding protein-like II"/>
    <property type="match status" value="1"/>
</dbReference>
<evidence type="ECO:0000256" key="3">
    <source>
        <dbReference type="ARBA" id="ARBA00022692"/>
    </source>
</evidence>
<accession>A0ABV0Y5F0</accession>
<sequence>MAWPVGFLLISPGSDSVYLSLCVQIVTIHQEPFVYVKPTKSDGMCKEEYTVNGVLIKKVICTGPNGTIPGQPIVPQCCYGFCIDLLIKLAMTMNFTYEVHLVADGKFGTQERSQLVSSSSPPLEVYSSGRNSQNQEKTGCSCPERTSW</sequence>
<dbReference type="Gene3D" id="3.40.190.10">
    <property type="entry name" value="Periplasmic binding protein-like II"/>
    <property type="match status" value="1"/>
</dbReference>
<keyword evidence="3" id="KW-0812">Transmembrane</keyword>
<keyword evidence="8" id="KW-0325">Glycoprotein</keyword>
<keyword evidence="6" id="KW-0472">Membrane</keyword>
<evidence type="ECO:0000256" key="1">
    <source>
        <dbReference type="ARBA" id="ARBA00004141"/>
    </source>
</evidence>
<comment type="caution">
    <text evidence="14">The sequence shown here is derived from an EMBL/GenBank/DDBJ whole genome shotgun (WGS) entry which is preliminary data.</text>
</comment>
<keyword evidence="15" id="KW-1185">Reference proteome</keyword>
<evidence type="ECO:0000256" key="10">
    <source>
        <dbReference type="ARBA" id="ARBA00023303"/>
    </source>
</evidence>
<evidence type="ECO:0000259" key="13">
    <source>
        <dbReference type="SMART" id="SM00918"/>
    </source>
</evidence>
<feature type="signal peptide" evidence="12">
    <location>
        <begin position="1"/>
        <end position="16"/>
    </location>
</feature>
<evidence type="ECO:0000256" key="5">
    <source>
        <dbReference type="ARBA" id="ARBA00023065"/>
    </source>
</evidence>
<keyword evidence="2" id="KW-0813">Transport</keyword>
<evidence type="ECO:0000313" key="14">
    <source>
        <dbReference type="EMBL" id="MEQ2288770.1"/>
    </source>
</evidence>
<dbReference type="Proteomes" id="UP001469553">
    <property type="component" value="Unassembled WGS sequence"/>
</dbReference>
<keyword evidence="7 14" id="KW-0675">Receptor</keyword>